<comment type="caution">
    <text evidence="1">The sequence shown here is derived from an EMBL/GenBank/DDBJ whole genome shotgun (WGS) entry which is preliminary data.</text>
</comment>
<dbReference type="EMBL" id="BMLG01000005">
    <property type="protein sequence ID" value="GGM28898.1"/>
    <property type="molecule type" value="Genomic_DNA"/>
</dbReference>
<proteinExistence type="predicted"/>
<protein>
    <submittedName>
        <fullName evidence="1">FAD-dependent dehydrogenase</fullName>
    </submittedName>
</protein>
<dbReference type="Proteomes" id="UP000618460">
    <property type="component" value="Unassembled WGS sequence"/>
</dbReference>
<accession>A0A917TN27</accession>
<keyword evidence="2" id="KW-1185">Reference proteome</keyword>
<dbReference type="Pfam" id="PF13450">
    <property type="entry name" value="NAD_binding_8"/>
    <property type="match status" value="1"/>
</dbReference>
<dbReference type="RefSeq" id="WP_117153997.1">
    <property type="nucleotide sequence ID" value="NZ_BMLG01000005.1"/>
</dbReference>
<name>A0A917TN27_9BACI</name>
<dbReference type="InterPro" id="IPR036188">
    <property type="entry name" value="FAD/NAD-bd_sf"/>
</dbReference>
<gene>
    <name evidence="1" type="ORF">GCM10011351_13640</name>
</gene>
<reference evidence="1" key="2">
    <citation type="submission" date="2020-09" db="EMBL/GenBank/DDBJ databases">
        <authorList>
            <person name="Sun Q."/>
            <person name="Zhou Y."/>
        </authorList>
    </citation>
    <scope>NUCLEOTIDE SEQUENCE</scope>
    <source>
        <strain evidence="1">CGMCC 1.6333</strain>
    </source>
</reference>
<dbReference type="SUPFAM" id="SSF51905">
    <property type="entry name" value="FAD/NAD(P)-binding domain"/>
    <property type="match status" value="1"/>
</dbReference>
<dbReference type="AlphaFoldDB" id="A0A917TN27"/>
<evidence type="ECO:0000313" key="2">
    <source>
        <dbReference type="Proteomes" id="UP000618460"/>
    </source>
</evidence>
<dbReference type="Gene3D" id="3.50.50.60">
    <property type="entry name" value="FAD/NAD(P)-binding domain"/>
    <property type="match status" value="1"/>
</dbReference>
<evidence type="ECO:0000313" key="1">
    <source>
        <dbReference type="EMBL" id="GGM28898.1"/>
    </source>
</evidence>
<organism evidence="1 2">
    <name type="scientific">Paraliobacillus quinghaiensis</name>
    <dbReference type="NCBI Taxonomy" id="470815"/>
    <lineage>
        <taxon>Bacteria</taxon>
        <taxon>Bacillati</taxon>
        <taxon>Bacillota</taxon>
        <taxon>Bacilli</taxon>
        <taxon>Bacillales</taxon>
        <taxon>Bacillaceae</taxon>
        <taxon>Paraliobacillus</taxon>
    </lineage>
</organism>
<reference evidence="1" key="1">
    <citation type="journal article" date="2014" name="Int. J. Syst. Evol. Microbiol.">
        <title>Complete genome sequence of Corynebacterium casei LMG S-19264T (=DSM 44701T), isolated from a smear-ripened cheese.</title>
        <authorList>
            <consortium name="US DOE Joint Genome Institute (JGI-PGF)"/>
            <person name="Walter F."/>
            <person name="Albersmeier A."/>
            <person name="Kalinowski J."/>
            <person name="Ruckert C."/>
        </authorList>
    </citation>
    <scope>NUCLEOTIDE SEQUENCE</scope>
    <source>
        <strain evidence="1">CGMCC 1.6333</strain>
    </source>
</reference>
<dbReference type="OrthoDB" id="25353at2"/>
<sequence length="367" mass="41380">MGIAIMGAGLSGLACAITLEKNGITPTIFEKRSKVGDRFVNGEVLLSIFTRPVHDCIASLSEEYGIYLKPTSNIQTMELYSKNEKATIRGQLGFANIRGREQDSFEAQLEQQIKSAIKFNSEETYEKLLSKYSHVIMATGDGGYAKKTRNFREDLTVSIKGATVEGTFDRYSVMAWIDYDLAPYGYCFLIPFSEKEANMSIAIPDLPENTDVNINKLWGLFHEKVRSQLKQEFPITDQFQITRYPVGICNSGRIGNTFYVGNCFGTMMPFMGFGQYTSILSGIYAAYDLCGFGKYEELMKPLRQSYEDSLVLRRSMEQLSNQGLDRIIHSLQGYWGGKLFQTKMINPLKVASYLLRPYLKLKNGGIT</sequence>